<accession>A0A1B6LX92</accession>
<protein>
    <submittedName>
        <fullName evidence="1">Uncharacterized protein</fullName>
    </submittedName>
</protein>
<dbReference type="EMBL" id="GEBQ01011723">
    <property type="protein sequence ID" value="JAT28254.1"/>
    <property type="molecule type" value="Transcribed_RNA"/>
</dbReference>
<dbReference type="AlphaFoldDB" id="A0A1B6LX92"/>
<sequence length="157" mass="17908">MKTNRSLLGKVGRNVNSATRTMIVVKSQGFRRVPLSWQTPSNKMRAVRVWITCTMISPPNTQDDVVSFSSAAVVRKSSSDDWMANRALNSKEMTPKIADPVLREKQQQQEFNSRNAIFHFCFWPRPSSCLGCQGCSMEMSSFYINILHRALLCTKHY</sequence>
<name>A0A1B6LX92_9HEMI</name>
<evidence type="ECO:0000313" key="1">
    <source>
        <dbReference type="EMBL" id="JAT28254.1"/>
    </source>
</evidence>
<organism evidence="1">
    <name type="scientific">Graphocephala atropunctata</name>
    <dbReference type="NCBI Taxonomy" id="36148"/>
    <lineage>
        <taxon>Eukaryota</taxon>
        <taxon>Metazoa</taxon>
        <taxon>Ecdysozoa</taxon>
        <taxon>Arthropoda</taxon>
        <taxon>Hexapoda</taxon>
        <taxon>Insecta</taxon>
        <taxon>Pterygota</taxon>
        <taxon>Neoptera</taxon>
        <taxon>Paraneoptera</taxon>
        <taxon>Hemiptera</taxon>
        <taxon>Auchenorrhyncha</taxon>
        <taxon>Membracoidea</taxon>
        <taxon>Cicadellidae</taxon>
        <taxon>Cicadellinae</taxon>
        <taxon>Cicadellini</taxon>
        <taxon>Graphocephala</taxon>
    </lineage>
</organism>
<proteinExistence type="predicted"/>
<reference evidence="1" key="1">
    <citation type="submission" date="2015-11" db="EMBL/GenBank/DDBJ databases">
        <title>De novo transcriptome assembly of four potential Pierce s Disease insect vectors from Arizona vineyards.</title>
        <authorList>
            <person name="Tassone E.E."/>
        </authorList>
    </citation>
    <scope>NUCLEOTIDE SEQUENCE</scope>
</reference>
<gene>
    <name evidence="1" type="ORF">g.31029</name>
</gene>